<dbReference type="PANTHER" id="PTHR32097">
    <property type="entry name" value="CAMP-BINDING PROTEIN 1-RELATED"/>
    <property type="match status" value="1"/>
</dbReference>
<evidence type="ECO:0000313" key="3">
    <source>
        <dbReference type="Proteomes" id="UP000269154"/>
    </source>
</evidence>
<reference evidence="2 3" key="1">
    <citation type="journal article" date="2018" name="ACS Chem. Biol.">
        <title>Ketoreductase domain dysfunction expands chemodiversity: malyngamide biosynthesis in the cyanobacterium Okeania hirsuta.</title>
        <authorList>
            <person name="Moss N.A."/>
            <person name="Leao T."/>
            <person name="Rankin M."/>
            <person name="McCullough T.M."/>
            <person name="Qu P."/>
            <person name="Korobeynikov A."/>
            <person name="Smith J.L."/>
            <person name="Gerwick L."/>
            <person name="Gerwick W.H."/>
        </authorList>
    </citation>
    <scope>NUCLEOTIDE SEQUENCE [LARGE SCALE GENOMIC DNA]</scope>
    <source>
        <strain evidence="2 3">PAB10Feb10-1</strain>
    </source>
</reference>
<feature type="domain" description="TerD" evidence="1">
    <location>
        <begin position="1"/>
        <end position="188"/>
    </location>
</feature>
<sequence length="190" mass="21239">MSINLSKGERVNLSKESPNLKQAGIGLGWDINTTDTGSAFDLDASVFMLGANGKIPAEKYFVFYNNLISPDSSVKHSGDSRTGEGSGDDEVIEIDLTIVDQAIQEIVFVVTIHEADARRQNFGQVRNSFIRIYDITTEEEVAKYELEEDFSRETALEFGRLYRKDNDWRFQAVGQGYNSGLQGFVDKYAS</sequence>
<dbReference type="InterPro" id="IPR051324">
    <property type="entry name" value="Stress/Tellurium_Resist"/>
</dbReference>
<dbReference type="RefSeq" id="WP_124146895.1">
    <property type="nucleotide sequence ID" value="NZ_CAWOKI010000205.1"/>
</dbReference>
<dbReference type="Gene3D" id="2.60.60.30">
    <property type="entry name" value="sav2460 like domains"/>
    <property type="match status" value="1"/>
</dbReference>
<proteinExistence type="predicted"/>
<dbReference type="PANTHER" id="PTHR32097:SF17">
    <property type="entry name" value="CAMP-BINDING PROTEIN 1-RELATED"/>
    <property type="match status" value="1"/>
</dbReference>
<organism evidence="2 3">
    <name type="scientific">Okeania hirsuta</name>
    <dbReference type="NCBI Taxonomy" id="1458930"/>
    <lineage>
        <taxon>Bacteria</taxon>
        <taxon>Bacillati</taxon>
        <taxon>Cyanobacteriota</taxon>
        <taxon>Cyanophyceae</taxon>
        <taxon>Oscillatoriophycideae</taxon>
        <taxon>Oscillatoriales</taxon>
        <taxon>Microcoleaceae</taxon>
        <taxon>Okeania</taxon>
    </lineage>
</organism>
<dbReference type="Pfam" id="PF02342">
    <property type="entry name" value="TerD"/>
    <property type="match status" value="1"/>
</dbReference>
<dbReference type="EMBL" id="RCBY01000095">
    <property type="protein sequence ID" value="RQH39569.1"/>
    <property type="molecule type" value="Genomic_DNA"/>
</dbReference>
<dbReference type="InterPro" id="IPR003325">
    <property type="entry name" value="TerD"/>
</dbReference>
<accession>A0A3N6P8C7</accession>
<protein>
    <submittedName>
        <fullName evidence="2">TerD family protein</fullName>
    </submittedName>
</protein>
<comment type="caution">
    <text evidence="2">The sequence shown here is derived from an EMBL/GenBank/DDBJ whole genome shotgun (WGS) entry which is preliminary data.</text>
</comment>
<dbReference type="Proteomes" id="UP000269154">
    <property type="component" value="Unassembled WGS sequence"/>
</dbReference>
<gene>
    <name evidence="2" type="ORF">D5R40_17125</name>
</gene>
<dbReference type="CDD" id="cd06974">
    <property type="entry name" value="TerD_like"/>
    <property type="match status" value="1"/>
</dbReference>
<dbReference type="OrthoDB" id="4123258at2"/>
<dbReference type="AlphaFoldDB" id="A0A3N6P8C7"/>
<evidence type="ECO:0000259" key="1">
    <source>
        <dbReference type="Pfam" id="PF02342"/>
    </source>
</evidence>
<evidence type="ECO:0000313" key="2">
    <source>
        <dbReference type="EMBL" id="RQH39569.1"/>
    </source>
</evidence>
<keyword evidence="3" id="KW-1185">Reference proteome</keyword>
<name>A0A3N6P8C7_9CYAN</name>